<dbReference type="CDD" id="cd00202">
    <property type="entry name" value="ZnF_GATA"/>
    <property type="match status" value="1"/>
</dbReference>
<feature type="compositionally biased region" description="Gly residues" evidence="7">
    <location>
        <begin position="1"/>
        <end position="29"/>
    </location>
</feature>
<evidence type="ECO:0000256" key="1">
    <source>
        <dbReference type="ARBA" id="ARBA00004123"/>
    </source>
</evidence>
<protein>
    <recommendedName>
        <fullName evidence="8">GATA-type domain-containing protein</fullName>
    </recommendedName>
</protein>
<dbReference type="GO" id="GO:0008270">
    <property type="term" value="F:zinc ion binding"/>
    <property type="evidence" value="ECO:0007669"/>
    <property type="project" value="UniProtKB-KW"/>
</dbReference>
<name>A0A9P5UBQ7_9AGAR</name>
<dbReference type="GO" id="GO:0045944">
    <property type="term" value="P:positive regulation of transcription by RNA polymerase II"/>
    <property type="evidence" value="ECO:0007669"/>
    <property type="project" value="TreeGrafter"/>
</dbReference>
<keyword evidence="2" id="KW-0479">Metal-binding</keyword>
<gene>
    <name evidence="9" type="ORF">BDP27DRAFT_1217793</name>
</gene>
<organism evidence="9 10">
    <name type="scientific">Rhodocollybia butyracea</name>
    <dbReference type="NCBI Taxonomy" id="206335"/>
    <lineage>
        <taxon>Eukaryota</taxon>
        <taxon>Fungi</taxon>
        <taxon>Dikarya</taxon>
        <taxon>Basidiomycota</taxon>
        <taxon>Agaricomycotina</taxon>
        <taxon>Agaricomycetes</taxon>
        <taxon>Agaricomycetidae</taxon>
        <taxon>Agaricales</taxon>
        <taxon>Marasmiineae</taxon>
        <taxon>Omphalotaceae</taxon>
        <taxon>Rhodocollybia</taxon>
    </lineage>
</organism>
<keyword evidence="4" id="KW-0862">Zinc</keyword>
<dbReference type="SMART" id="SM00401">
    <property type="entry name" value="ZnF_GATA"/>
    <property type="match status" value="1"/>
</dbReference>
<dbReference type="GO" id="GO:0000978">
    <property type="term" value="F:RNA polymerase II cis-regulatory region sequence-specific DNA binding"/>
    <property type="evidence" value="ECO:0007669"/>
    <property type="project" value="TreeGrafter"/>
</dbReference>
<dbReference type="Pfam" id="PF00320">
    <property type="entry name" value="GATA"/>
    <property type="match status" value="1"/>
</dbReference>
<comment type="subcellular location">
    <subcellularLocation>
        <location evidence="1">Nucleus</location>
    </subcellularLocation>
</comment>
<dbReference type="PRINTS" id="PR00619">
    <property type="entry name" value="GATAZNFINGER"/>
</dbReference>
<dbReference type="GO" id="GO:0000122">
    <property type="term" value="P:negative regulation of transcription by RNA polymerase II"/>
    <property type="evidence" value="ECO:0007669"/>
    <property type="project" value="TreeGrafter"/>
</dbReference>
<feature type="domain" description="GATA-type" evidence="8">
    <location>
        <begin position="38"/>
        <end position="91"/>
    </location>
</feature>
<dbReference type="GO" id="GO:0005634">
    <property type="term" value="C:nucleus"/>
    <property type="evidence" value="ECO:0007669"/>
    <property type="project" value="UniProtKB-SubCell"/>
</dbReference>
<dbReference type="InterPro" id="IPR013088">
    <property type="entry name" value="Znf_NHR/GATA"/>
</dbReference>
<evidence type="ECO:0000256" key="2">
    <source>
        <dbReference type="ARBA" id="ARBA00022723"/>
    </source>
</evidence>
<keyword evidence="10" id="KW-1185">Reference proteome</keyword>
<feature type="region of interest" description="Disordered" evidence="7">
    <location>
        <begin position="1"/>
        <end position="35"/>
    </location>
</feature>
<dbReference type="GO" id="GO:0000981">
    <property type="term" value="F:DNA-binding transcription factor activity, RNA polymerase II-specific"/>
    <property type="evidence" value="ECO:0007669"/>
    <property type="project" value="TreeGrafter"/>
</dbReference>
<dbReference type="EMBL" id="JADNRY010000025">
    <property type="protein sequence ID" value="KAF9072363.1"/>
    <property type="molecule type" value="Genomic_DNA"/>
</dbReference>
<evidence type="ECO:0000256" key="4">
    <source>
        <dbReference type="ARBA" id="ARBA00022833"/>
    </source>
</evidence>
<dbReference type="OrthoDB" id="515401at2759"/>
<evidence type="ECO:0000313" key="9">
    <source>
        <dbReference type="EMBL" id="KAF9072363.1"/>
    </source>
</evidence>
<sequence>MDTGGDGSGSPSAGAGGSNNVGGGDGPGGNNHKKIRGVVGALSCANCGTSATPLWRRDDVGNNICNACGLYFKLHGTHRPTSMKKTVIKRRKR</sequence>
<evidence type="ECO:0000256" key="6">
    <source>
        <dbReference type="PROSITE-ProRule" id="PRU00094"/>
    </source>
</evidence>
<keyword evidence="5" id="KW-0539">Nucleus</keyword>
<accession>A0A9P5UBQ7</accession>
<dbReference type="PROSITE" id="PS50114">
    <property type="entry name" value="GATA_ZN_FINGER_2"/>
    <property type="match status" value="1"/>
</dbReference>
<dbReference type="AlphaFoldDB" id="A0A9P5UBQ7"/>
<dbReference type="PROSITE" id="PS00344">
    <property type="entry name" value="GATA_ZN_FINGER_1"/>
    <property type="match status" value="1"/>
</dbReference>
<comment type="caution">
    <text evidence="9">The sequence shown here is derived from an EMBL/GenBank/DDBJ whole genome shotgun (WGS) entry which is preliminary data.</text>
</comment>
<evidence type="ECO:0000256" key="3">
    <source>
        <dbReference type="ARBA" id="ARBA00022771"/>
    </source>
</evidence>
<dbReference type="Gene3D" id="3.30.50.10">
    <property type="entry name" value="Erythroid Transcription Factor GATA-1, subunit A"/>
    <property type="match status" value="1"/>
</dbReference>
<evidence type="ECO:0000259" key="8">
    <source>
        <dbReference type="PROSITE" id="PS50114"/>
    </source>
</evidence>
<reference evidence="9" key="1">
    <citation type="submission" date="2020-11" db="EMBL/GenBank/DDBJ databases">
        <authorList>
            <consortium name="DOE Joint Genome Institute"/>
            <person name="Ahrendt S."/>
            <person name="Riley R."/>
            <person name="Andreopoulos W."/>
            <person name="Labutti K."/>
            <person name="Pangilinan J."/>
            <person name="Ruiz-Duenas F.J."/>
            <person name="Barrasa J.M."/>
            <person name="Sanchez-Garcia M."/>
            <person name="Camarero S."/>
            <person name="Miyauchi S."/>
            <person name="Serrano A."/>
            <person name="Linde D."/>
            <person name="Babiker R."/>
            <person name="Drula E."/>
            <person name="Ayuso-Fernandez I."/>
            <person name="Pacheco R."/>
            <person name="Padilla G."/>
            <person name="Ferreira P."/>
            <person name="Barriuso J."/>
            <person name="Kellner H."/>
            <person name="Castanera R."/>
            <person name="Alfaro M."/>
            <person name="Ramirez L."/>
            <person name="Pisabarro A.G."/>
            <person name="Kuo A."/>
            <person name="Tritt A."/>
            <person name="Lipzen A."/>
            <person name="He G."/>
            <person name="Yan M."/>
            <person name="Ng V."/>
            <person name="Cullen D."/>
            <person name="Martin F."/>
            <person name="Rosso M.-N."/>
            <person name="Henrissat B."/>
            <person name="Hibbett D."/>
            <person name="Martinez A.T."/>
            <person name="Grigoriev I.V."/>
        </authorList>
    </citation>
    <scope>NUCLEOTIDE SEQUENCE</scope>
    <source>
        <strain evidence="9">AH 40177</strain>
    </source>
</reference>
<dbReference type="PANTHER" id="PTHR10071:SF281">
    <property type="entry name" value="BOX A-BINDING FACTOR-RELATED"/>
    <property type="match status" value="1"/>
</dbReference>
<dbReference type="InterPro" id="IPR000679">
    <property type="entry name" value="Znf_GATA"/>
</dbReference>
<evidence type="ECO:0000256" key="5">
    <source>
        <dbReference type="ARBA" id="ARBA00023242"/>
    </source>
</evidence>
<proteinExistence type="predicted"/>
<dbReference type="Proteomes" id="UP000772434">
    <property type="component" value="Unassembled WGS sequence"/>
</dbReference>
<dbReference type="InterPro" id="IPR039355">
    <property type="entry name" value="Transcription_factor_GATA"/>
</dbReference>
<keyword evidence="3 6" id="KW-0863">Zinc-finger</keyword>
<dbReference type="FunFam" id="3.30.50.10:FF:000007">
    <property type="entry name" value="Nitrogen regulatory AreA, N-terminal"/>
    <property type="match status" value="1"/>
</dbReference>
<evidence type="ECO:0000313" key="10">
    <source>
        <dbReference type="Proteomes" id="UP000772434"/>
    </source>
</evidence>
<feature type="non-terminal residue" evidence="9">
    <location>
        <position position="1"/>
    </location>
</feature>
<evidence type="ECO:0000256" key="7">
    <source>
        <dbReference type="SAM" id="MobiDB-lite"/>
    </source>
</evidence>
<dbReference type="PANTHER" id="PTHR10071">
    <property type="entry name" value="TRANSCRIPTION FACTOR GATA FAMILY MEMBER"/>
    <property type="match status" value="1"/>
</dbReference>
<dbReference type="SUPFAM" id="SSF57716">
    <property type="entry name" value="Glucocorticoid receptor-like (DNA-binding domain)"/>
    <property type="match status" value="1"/>
</dbReference>